<accession>C6V5Q8</accession>
<organism evidence="1 2">
    <name type="scientific">Neorickettsia risticii (strain Illinois)</name>
    <dbReference type="NCBI Taxonomy" id="434131"/>
    <lineage>
        <taxon>Bacteria</taxon>
        <taxon>Pseudomonadati</taxon>
        <taxon>Pseudomonadota</taxon>
        <taxon>Alphaproteobacteria</taxon>
        <taxon>Rickettsiales</taxon>
        <taxon>Anaplasmataceae</taxon>
        <taxon>Neorickettsia</taxon>
    </lineage>
</organism>
<reference evidence="1 2" key="1">
    <citation type="journal article" date="2009" name="Nucleic Acids Res.">
        <title>Analysis of complete genome sequence of Neorickettsia risticii: causative agent of Potomac horse fever.</title>
        <authorList>
            <person name="Lin M."/>
            <person name="Zhang C."/>
            <person name="Gibson K."/>
            <person name="Rikihisa Y."/>
        </authorList>
    </citation>
    <scope>NUCLEOTIDE SEQUENCE [LARGE SCALE GENOMIC DNA]</scope>
    <source>
        <strain evidence="1 2">Illinois</strain>
    </source>
</reference>
<protein>
    <submittedName>
        <fullName evidence="1">Uncharacterized protein</fullName>
    </submittedName>
</protein>
<dbReference type="STRING" id="434131.NRI_0752"/>
<dbReference type="KEGG" id="nri:NRI_0752"/>
<evidence type="ECO:0000313" key="1">
    <source>
        <dbReference type="EMBL" id="ACT69719.1"/>
    </source>
</evidence>
<sequence length="58" mass="6558">MTKDTLAKFHPIQNPVFAGMLNFDKINQIYPQSCIVKNSTKTIITVTNRRPGQHLEAS</sequence>
<proteinExistence type="predicted"/>
<evidence type="ECO:0000313" key="2">
    <source>
        <dbReference type="Proteomes" id="UP000001627"/>
    </source>
</evidence>
<gene>
    <name evidence="1" type="ordered locus">NRI_0752</name>
</gene>
<dbReference type="Proteomes" id="UP000001627">
    <property type="component" value="Chromosome"/>
</dbReference>
<dbReference type="HOGENOM" id="CLU_2974767_0_0_5"/>
<name>C6V5Q8_NEORI</name>
<keyword evidence="2" id="KW-1185">Reference proteome</keyword>
<dbReference type="AlphaFoldDB" id="C6V5Q8"/>
<dbReference type="EMBL" id="CP001431">
    <property type="protein sequence ID" value="ACT69719.1"/>
    <property type="molecule type" value="Genomic_DNA"/>
</dbReference>